<dbReference type="Proteomes" id="UP000886335">
    <property type="component" value="Unassembled WGS sequence"/>
</dbReference>
<dbReference type="PANTHER" id="PTHR14119:SF3">
    <property type="entry name" value="ISOCHORISMATASE DOMAIN-CONTAINING PROTEIN 2"/>
    <property type="match status" value="1"/>
</dbReference>
<dbReference type="CDD" id="cd01012">
    <property type="entry name" value="YcaC_related"/>
    <property type="match status" value="1"/>
</dbReference>
<dbReference type="PANTHER" id="PTHR14119">
    <property type="entry name" value="HYDROLASE"/>
    <property type="match status" value="1"/>
</dbReference>
<feature type="domain" description="Isochorismatase-like" evidence="1">
    <location>
        <begin position="8"/>
        <end position="156"/>
    </location>
</feature>
<dbReference type="Pfam" id="PF00857">
    <property type="entry name" value="Isochorismatase"/>
    <property type="match status" value="1"/>
</dbReference>
<sequence>MLNRDDALLLIVDVQGKLASLVHDNDVLQKNISKLIRACRILQVPVLYTEQYPKGLGPTVTPLKDLLAEESPFEKLSFSCCGAEGFMDYLRKLNRNEVLVTGIETHVCVYQTAVELIEYGYNVHLIVDAVSSRTPENRDIGVHCIENAGAWLKSTEMVIFELLKIAEGEDFKAISGIIKE</sequence>
<dbReference type="Gene3D" id="3.40.50.850">
    <property type="entry name" value="Isochorismatase-like"/>
    <property type="match status" value="1"/>
</dbReference>
<reference evidence="2" key="1">
    <citation type="journal article" date="2020" name="mSystems">
        <title>Genome- and Community-Level Interaction Insights into Carbon Utilization and Element Cycling Functions of Hydrothermarchaeota in Hydrothermal Sediment.</title>
        <authorList>
            <person name="Zhou Z."/>
            <person name="Liu Y."/>
            <person name="Xu W."/>
            <person name="Pan J."/>
            <person name="Luo Z.H."/>
            <person name="Li M."/>
        </authorList>
    </citation>
    <scope>NUCLEOTIDE SEQUENCE [LARGE SCALE GENOMIC DNA]</scope>
    <source>
        <strain evidence="2">SpSt-1181</strain>
    </source>
</reference>
<dbReference type="EMBL" id="DSBW01000157">
    <property type="protein sequence ID" value="HED31437.1"/>
    <property type="molecule type" value="Genomic_DNA"/>
</dbReference>
<dbReference type="InterPro" id="IPR036380">
    <property type="entry name" value="Isochorismatase-like_sf"/>
</dbReference>
<evidence type="ECO:0000259" key="1">
    <source>
        <dbReference type="Pfam" id="PF00857"/>
    </source>
</evidence>
<evidence type="ECO:0000313" key="2">
    <source>
        <dbReference type="EMBL" id="HED31437.1"/>
    </source>
</evidence>
<dbReference type="InterPro" id="IPR050993">
    <property type="entry name" value="Isochorismatase_domain"/>
</dbReference>
<dbReference type="SUPFAM" id="SSF52499">
    <property type="entry name" value="Isochorismatase-like hydrolases"/>
    <property type="match status" value="1"/>
</dbReference>
<dbReference type="InterPro" id="IPR000868">
    <property type="entry name" value="Isochorismatase-like_dom"/>
</dbReference>
<protein>
    <submittedName>
        <fullName evidence="2">Hydrolase</fullName>
    </submittedName>
</protein>
<keyword evidence="2" id="KW-0378">Hydrolase</keyword>
<name>A0A831SMX8_PROAE</name>
<proteinExistence type="predicted"/>
<dbReference type="AlphaFoldDB" id="A0A831SMX8"/>
<gene>
    <name evidence="2" type="ORF">ENN50_07125</name>
</gene>
<comment type="caution">
    <text evidence="2">The sequence shown here is derived from an EMBL/GenBank/DDBJ whole genome shotgun (WGS) entry which is preliminary data.</text>
</comment>
<accession>A0A831SMX8</accession>
<dbReference type="GO" id="GO:0016787">
    <property type="term" value="F:hydrolase activity"/>
    <property type="evidence" value="ECO:0007669"/>
    <property type="project" value="UniProtKB-KW"/>
</dbReference>
<organism evidence="2">
    <name type="scientific">Prosthecochloris aestuarii</name>
    <dbReference type="NCBI Taxonomy" id="1102"/>
    <lineage>
        <taxon>Bacteria</taxon>
        <taxon>Pseudomonadati</taxon>
        <taxon>Chlorobiota</taxon>
        <taxon>Chlorobiia</taxon>
        <taxon>Chlorobiales</taxon>
        <taxon>Chlorobiaceae</taxon>
        <taxon>Prosthecochloris</taxon>
    </lineage>
</organism>